<accession>A0ABU1GPW1</accession>
<protein>
    <recommendedName>
        <fullName evidence="4">threonine-phosphate decarboxylase</fullName>
        <ecNumber evidence="4">4.1.1.81</ecNumber>
    </recommendedName>
    <alternativeName>
        <fullName evidence="8">L-threonine-O-3-phosphate decarboxylase</fullName>
    </alternativeName>
</protein>
<organism evidence="11 12">
    <name type="scientific">Halomonas mongoliensis</name>
    <dbReference type="NCBI Taxonomy" id="321265"/>
    <lineage>
        <taxon>Bacteria</taxon>
        <taxon>Pseudomonadati</taxon>
        <taxon>Pseudomonadota</taxon>
        <taxon>Gammaproteobacteria</taxon>
        <taxon>Oceanospirillales</taxon>
        <taxon>Halomonadaceae</taxon>
        <taxon>Halomonas</taxon>
    </lineage>
</organism>
<dbReference type="PANTHER" id="PTHR42885">
    <property type="entry name" value="HISTIDINOL-PHOSPHATE AMINOTRANSFERASE-RELATED"/>
    <property type="match status" value="1"/>
</dbReference>
<evidence type="ECO:0000256" key="6">
    <source>
        <dbReference type="ARBA" id="ARBA00022898"/>
    </source>
</evidence>
<dbReference type="InterPro" id="IPR005860">
    <property type="entry name" value="CobD"/>
</dbReference>
<dbReference type="NCBIfam" id="TIGR01140">
    <property type="entry name" value="L_thr_O3P_dcar"/>
    <property type="match status" value="1"/>
</dbReference>
<dbReference type="InterPro" id="IPR004839">
    <property type="entry name" value="Aminotransferase_I/II_large"/>
</dbReference>
<keyword evidence="6" id="KW-0663">Pyridoxal phosphate</keyword>
<comment type="function">
    <text evidence="2">Decarboxylates L-threonine-O-3-phosphate to yield (R)-1-amino-2-propanol O-2-phosphate, the precursor for the linkage between the nucleotide loop and the corrin ring in cobalamin.</text>
</comment>
<comment type="catalytic activity">
    <reaction evidence="9">
        <text>O-phospho-L-threonine + H(+) = (R)-1-aminopropan-2-yl phosphate + CO2</text>
        <dbReference type="Rhea" id="RHEA:11492"/>
        <dbReference type="ChEBI" id="CHEBI:15378"/>
        <dbReference type="ChEBI" id="CHEBI:16526"/>
        <dbReference type="ChEBI" id="CHEBI:58563"/>
        <dbReference type="ChEBI" id="CHEBI:58675"/>
        <dbReference type="EC" id="4.1.1.81"/>
    </reaction>
</comment>
<evidence type="ECO:0000313" key="11">
    <source>
        <dbReference type="EMBL" id="MDR5894063.1"/>
    </source>
</evidence>
<dbReference type="InterPro" id="IPR015421">
    <property type="entry name" value="PyrdxlP-dep_Trfase_major"/>
</dbReference>
<evidence type="ECO:0000259" key="10">
    <source>
        <dbReference type="Pfam" id="PF00155"/>
    </source>
</evidence>
<reference evidence="11 12" key="1">
    <citation type="submission" date="2023-04" db="EMBL/GenBank/DDBJ databases">
        <title>A long-awaited taxogenomic arrangement of the family Halomonadaceae.</title>
        <authorList>
            <person name="De La Haba R."/>
            <person name="Chuvochina M."/>
            <person name="Wittouck S."/>
            <person name="Arahal D.R."/>
            <person name="Sanchez-Porro C."/>
            <person name="Hugenholtz P."/>
            <person name="Ventosa A."/>
        </authorList>
    </citation>
    <scope>NUCLEOTIDE SEQUENCE [LARGE SCALE GENOMIC DNA]</scope>
    <source>
        <strain evidence="11 12">DSM 17332</strain>
    </source>
</reference>
<proteinExistence type="predicted"/>
<evidence type="ECO:0000313" key="12">
    <source>
        <dbReference type="Proteomes" id="UP001252270"/>
    </source>
</evidence>
<comment type="cofactor">
    <cofactor evidence="1">
        <name>pyridoxal 5'-phosphate</name>
        <dbReference type="ChEBI" id="CHEBI:597326"/>
    </cofactor>
</comment>
<keyword evidence="5" id="KW-0169">Cobalamin biosynthesis</keyword>
<dbReference type="InterPro" id="IPR015422">
    <property type="entry name" value="PyrdxlP-dep_Trfase_small"/>
</dbReference>
<name>A0ABU1GPW1_9GAMM</name>
<dbReference type="GO" id="GO:0048472">
    <property type="term" value="F:threonine-phosphate decarboxylase activity"/>
    <property type="evidence" value="ECO:0007669"/>
    <property type="project" value="UniProtKB-EC"/>
</dbReference>
<evidence type="ECO:0000256" key="7">
    <source>
        <dbReference type="ARBA" id="ARBA00023239"/>
    </source>
</evidence>
<dbReference type="Gene3D" id="3.40.640.10">
    <property type="entry name" value="Type I PLP-dependent aspartate aminotransferase-like (Major domain)"/>
    <property type="match status" value="1"/>
</dbReference>
<dbReference type="PANTHER" id="PTHR42885:SF1">
    <property type="entry name" value="THREONINE-PHOSPHATE DECARBOXYLASE"/>
    <property type="match status" value="1"/>
</dbReference>
<dbReference type="EC" id="4.1.1.81" evidence="4"/>
<dbReference type="Proteomes" id="UP001252270">
    <property type="component" value="Unassembled WGS sequence"/>
</dbReference>
<comment type="pathway">
    <text evidence="3">Cofactor biosynthesis; adenosylcobalamin biosynthesis.</text>
</comment>
<evidence type="ECO:0000256" key="4">
    <source>
        <dbReference type="ARBA" id="ARBA00012285"/>
    </source>
</evidence>
<feature type="domain" description="Aminotransferase class I/classII large" evidence="10">
    <location>
        <begin position="35"/>
        <end position="373"/>
    </location>
</feature>
<dbReference type="SUPFAM" id="SSF53383">
    <property type="entry name" value="PLP-dependent transferases"/>
    <property type="match status" value="1"/>
</dbReference>
<evidence type="ECO:0000256" key="3">
    <source>
        <dbReference type="ARBA" id="ARBA00004953"/>
    </source>
</evidence>
<dbReference type="EMBL" id="JARWAL010000014">
    <property type="protein sequence ID" value="MDR5894063.1"/>
    <property type="molecule type" value="Genomic_DNA"/>
</dbReference>
<dbReference type="Gene3D" id="3.90.1150.10">
    <property type="entry name" value="Aspartate Aminotransferase, domain 1"/>
    <property type="match status" value="1"/>
</dbReference>
<dbReference type="InterPro" id="IPR015424">
    <property type="entry name" value="PyrdxlP-dep_Trfase"/>
</dbReference>
<evidence type="ECO:0000256" key="8">
    <source>
        <dbReference type="ARBA" id="ARBA00029996"/>
    </source>
</evidence>
<keyword evidence="12" id="KW-1185">Reference proteome</keyword>
<comment type="caution">
    <text evidence="11">The sequence shown here is derived from an EMBL/GenBank/DDBJ whole genome shotgun (WGS) entry which is preliminary data.</text>
</comment>
<dbReference type="RefSeq" id="WP_309637474.1">
    <property type="nucleotide sequence ID" value="NZ_JARWAL010000014.1"/>
</dbReference>
<evidence type="ECO:0000256" key="1">
    <source>
        <dbReference type="ARBA" id="ARBA00001933"/>
    </source>
</evidence>
<evidence type="ECO:0000256" key="9">
    <source>
        <dbReference type="ARBA" id="ARBA00048531"/>
    </source>
</evidence>
<evidence type="ECO:0000256" key="5">
    <source>
        <dbReference type="ARBA" id="ARBA00022573"/>
    </source>
</evidence>
<dbReference type="Pfam" id="PF00155">
    <property type="entry name" value="Aminotran_1_2"/>
    <property type="match status" value="1"/>
</dbReference>
<gene>
    <name evidence="11" type="primary">cobD</name>
    <name evidence="11" type="ORF">QC820_14715</name>
</gene>
<keyword evidence="7 11" id="KW-0456">Lyase</keyword>
<sequence>MSAPGRGLSVGGWPLHGGQPGPLLARFGLDETTPVLDVSANLNPLGPPAWLHEWLNSRLAEAGALARYPDPDYREAREAIAAHEGVAPEQVLLTNGGAEAVFLAAALQARERPGAPAAIVEPTFAEYARACAAQGLPAVTLPLTPPDFRLDVEAIAAGLGEARLLWLCRPNNPTATLVPRAEVERLLALTAARGCRLVVDEAFVDFIGDEGGQGENKEALTPLLADYPHLLLLRSLTKQFTLPGLRLGYLLGAPEAVAAARACQPAWSVNALAAALVAPLLADRDFQAATRAWLAAERPRLRAGLEALGLAVVPSHANFFLVRHPAGREATRNLLPALLRRGVLARHTEGFAGLDGGWLRLALGSASSNARLLAGLGDALGDMADMADIARPEVRR</sequence>
<evidence type="ECO:0000256" key="2">
    <source>
        <dbReference type="ARBA" id="ARBA00003444"/>
    </source>
</evidence>
<dbReference type="CDD" id="cd00609">
    <property type="entry name" value="AAT_like"/>
    <property type="match status" value="1"/>
</dbReference>